<comment type="similarity">
    <text evidence="1">Belongs to the carbohydrate kinase PfkB family.</text>
</comment>
<evidence type="ECO:0000259" key="4">
    <source>
        <dbReference type="Pfam" id="PF00294"/>
    </source>
</evidence>
<dbReference type="InterPro" id="IPR011611">
    <property type="entry name" value="PfkB_dom"/>
</dbReference>
<dbReference type="InterPro" id="IPR029056">
    <property type="entry name" value="Ribokinase-like"/>
</dbReference>
<name>A0A1B9F8K2_9BACT</name>
<feature type="domain" description="Carbohydrate kinase PfkB" evidence="4">
    <location>
        <begin position="23"/>
        <end position="281"/>
    </location>
</feature>
<evidence type="ECO:0000313" key="5">
    <source>
        <dbReference type="EMBL" id="OCC16135.1"/>
    </source>
</evidence>
<dbReference type="PATRIC" id="fig|1156395.6.peg.603"/>
<dbReference type="Proteomes" id="UP000093080">
    <property type="component" value="Unassembled WGS sequence"/>
</dbReference>
<keyword evidence="3 5" id="KW-0418">Kinase</keyword>
<keyword evidence="2" id="KW-0808">Transferase</keyword>
<dbReference type="SUPFAM" id="SSF53613">
    <property type="entry name" value="Ribokinase-like"/>
    <property type="match status" value="1"/>
</dbReference>
<dbReference type="PANTHER" id="PTHR43085:SF57">
    <property type="entry name" value="CARBOHYDRATE KINASE PFKB DOMAIN-CONTAINING PROTEIN"/>
    <property type="match status" value="1"/>
</dbReference>
<organism evidence="5 6">
    <name type="scientific">Dissulfuribacter thermophilus</name>
    <dbReference type="NCBI Taxonomy" id="1156395"/>
    <lineage>
        <taxon>Bacteria</taxon>
        <taxon>Pseudomonadati</taxon>
        <taxon>Thermodesulfobacteriota</taxon>
        <taxon>Dissulfuribacteria</taxon>
        <taxon>Dissulfuribacterales</taxon>
        <taxon>Dissulfuribacteraceae</taxon>
        <taxon>Dissulfuribacter</taxon>
    </lineage>
</organism>
<evidence type="ECO:0000256" key="2">
    <source>
        <dbReference type="ARBA" id="ARBA00022679"/>
    </source>
</evidence>
<dbReference type="EMBL" id="MAGO01000002">
    <property type="protein sequence ID" value="OCC16135.1"/>
    <property type="molecule type" value="Genomic_DNA"/>
</dbReference>
<dbReference type="PANTHER" id="PTHR43085">
    <property type="entry name" value="HEXOKINASE FAMILY MEMBER"/>
    <property type="match status" value="1"/>
</dbReference>
<protein>
    <submittedName>
        <fullName evidence="5">Ribokinase</fullName>
    </submittedName>
</protein>
<accession>A0A1B9F8K2</accession>
<sequence>MFDVCVVGHITKDIVKSADGEFQMPGGTAYYTAIALKNLGMSVAVITKINDQDTFLLRELEEEDIHVFLGESDWTTTFKNLYSDDTNTRVQWVKEVAKPFTVSDVSGCEARIFHLGPLTKYDIPLEVIQFLADRSTVSLDVQGLVRDFVKRGRGWTQVRHVVWEEKKEVLALVNIVKANEEEARILSTKWNLTEIAVELSNFGVEEVVITCGSNPSLIYSKGKSYWISSYSAQDLGTIDPTGCGDTYMAGYLFYREQTTKLDEVGKFAAMTATMKLEKGGPFRGSEEDVLDFANALGQPFLPKMT</sequence>
<reference evidence="5 6" key="1">
    <citation type="submission" date="2016-06" db="EMBL/GenBank/DDBJ databases">
        <title>Respiratory ammonification of nitrate coupled to the oxidation of elemental sulfur in deep-sea autotrophic thermophilic bacteria.</title>
        <authorList>
            <person name="Slobodkina G.B."/>
            <person name="Mardanov A.V."/>
            <person name="Ravin N.V."/>
            <person name="Frolova A.A."/>
            <person name="Viryasiv M.B."/>
            <person name="Chernyh N.A."/>
            <person name="Bonch-Osmolovskaya E.A."/>
            <person name="Slobodkin A.I."/>
        </authorList>
    </citation>
    <scope>NUCLEOTIDE SEQUENCE [LARGE SCALE GENOMIC DNA]</scope>
    <source>
        <strain evidence="5 6">S69</strain>
    </source>
</reference>
<evidence type="ECO:0000313" key="6">
    <source>
        <dbReference type="Proteomes" id="UP000093080"/>
    </source>
</evidence>
<dbReference type="InterPro" id="IPR050306">
    <property type="entry name" value="PfkB_Carbo_kinase"/>
</dbReference>
<dbReference type="Pfam" id="PF00294">
    <property type="entry name" value="PfkB"/>
    <property type="match status" value="1"/>
</dbReference>
<dbReference type="AlphaFoldDB" id="A0A1B9F8K2"/>
<evidence type="ECO:0000256" key="3">
    <source>
        <dbReference type="ARBA" id="ARBA00022777"/>
    </source>
</evidence>
<gene>
    <name evidence="5" type="ORF">DBT_0597</name>
</gene>
<proteinExistence type="inferred from homology"/>
<dbReference type="STRING" id="1156395.DBT_0597"/>
<keyword evidence="6" id="KW-1185">Reference proteome</keyword>
<comment type="caution">
    <text evidence="5">The sequence shown here is derived from an EMBL/GenBank/DDBJ whole genome shotgun (WGS) entry which is preliminary data.</text>
</comment>
<evidence type="ECO:0000256" key="1">
    <source>
        <dbReference type="ARBA" id="ARBA00010688"/>
    </source>
</evidence>
<dbReference type="GO" id="GO:0016301">
    <property type="term" value="F:kinase activity"/>
    <property type="evidence" value="ECO:0007669"/>
    <property type="project" value="UniProtKB-KW"/>
</dbReference>
<dbReference type="Gene3D" id="3.40.1190.20">
    <property type="match status" value="1"/>
</dbReference>